<dbReference type="Pfam" id="PF18192">
    <property type="entry name" value="DNTTIP1_dimer"/>
    <property type="match status" value="1"/>
</dbReference>
<dbReference type="GO" id="GO:0003677">
    <property type="term" value="F:DNA binding"/>
    <property type="evidence" value="ECO:0007669"/>
    <property type="project" value="UniProtKB-KW"/>
</dbReference>
<feature type="compositionally biased region" description="Polar residues" evidence="4">
    <location>
        <begin position="159"/>
        <end position="179"/>
    </location>
</feature>
<gene>
    <name evidence="7" type="ORF">TTEB3V08_LOCUS6414</name>
</gene>
<name>A0A7R9NW50_9NEOP</name>
<proteinExistence type="predicted"/>
<feature type="region of interest" description="Disordered" evidence="4">
    <location>
        <begin position="158"/>
        <end position="246"/>
    </location>
</feature>
<dbReference type="GO" id="GO:0005634">
    <property type="term" value="C:nucleus"/>
    <property type="evidence" value="ECO:0007669"/>
    <property type="project" value="UniProtKB-SubCell"/>
</dbReference>
<feature type="domain" description="DNTTIP1 dimerisation" evidence="5">
    <location>
        <begin position="93"/>
        <end position="159"/>
    </location>
</feature>
<dbReference type="AlphaFoldDB" id="A0A7R9NW50"/>
<dbReference type="GO" id="GO:0031491">
    <property type="term" value="F:nucleosome binding"/>
    <property type="evidence" value="ECO:0007669"/>
    <property type="project" value="TreeGrafter"/>
</dbReference>
<feature type="compositionally biased region" description="Polar residues" evidence="4">
    <location>
        <begin position="435"/>
        <end position="445"/>
    </location>
</feature>
<feature type="domain" description="TdIF1 C-terminal" evidence="6">
    <location>
        <begin position="255"/>
        <end position="356"/>
    </location>
</feature>
<dbReference type="InterPro" id="IPR049121">
    <property type="entry name" value="TdIF1_C"/>
</dbReference>
<keyword evidence="2" id="KW-0238">DNA-binding</keyword>
<sequence>MVVQRGTTSWSSSPSVDLQQQTQTVTHIKQEFDPDLNMASLLACSTEQQTIVDWRNTFNMRQVNLSNLGLRSSYRNHIPLSRFRGRCLTSPAKSLDLLRQNIQSAINKEIDAIIKKYLEKFFQPAVDNIRSNLGGNCVTEDHVRDICRQILEEAKQMYCSGSQSRGSSPYNELSDSETGSIGEYRFGRPTSKQSPLFRKRKESDTDSEASQSARRKRSKPRGVGSLLPSPTKHIRGEPLRHEGPKWDPTRILKGTLFVMGARQVPHLRANKVLGFGQTRGRLYIKHPGLLKYSGDQEDKEWLSRHNLMPPSGGKAYLMVLDDIRELAETDEYRNNPNLLLHELKGFEAPDFMLRKIRAFVCHMRTDTADCKKLPHSDLLDGTETAAHLVLGVDCVSSAMTPPATVLDSGPPTPSEALDLLECPSVATLGSHHSDSSPYMTLQEVSPSPHHHNTSLSALLAGHIASDNSQEGAPE</sequence>
<accession>A0A7R9NW50</accession>
<feature type="compositionally biased region" description="Basic and acidic residues" evidence="4">
    <location>
        <begin position="234"/>
        <end position="246"/>
    </location>
</feature>
<comment type="subcellular location">
    <subcellularLocation>
        <location evidence="1">Nucleus</location>
    </subcellularLocation>
</comment>
<organism evidence="7">
    <name type="scientific">Timema tahoe</name>
    <dbReference type="NCBI Taxonomy" id="61484"/>
    <lineage>
        <taxon>Eukaryota</taxon>
        <taxon>Metazoa</taxon>
        <taxon>Ecdysozoa</taxon>
        <taxon>Arthropoda</taxon>
        <taxon>Hexapoda</taxon>
        <taxon>Insecta</taxon>
        <taxon>Pterygota</taxon>
        <taxon>Neoptera</taxon>
        <taxon>Polyneoptera</taxon>
        <taxon>Phasmatodea</taxon>
        <taxon>Timematodea</taxon>
        <taxon>Timematoidea</taxon>
        <taxon>Timematidae</taxon>
        <taxon>Timema</taxon>
    </lineage>
</organism>
<dbReference type="EMBL" id="OE002260">
    <property type="protein sequence ID" value="CAD7458434.1"/>
    <property type="molecule type" value="Genomic_DNA"/>
</dbReference>
<evidence type="ECO:0000259" key="5">
    <source>
        <dbReference type="Pfam" id="PF18192"/>
    </source>
</evidence>
<evidence type="ECO:0000256" key="2">
    <source>
        <dbReference type="ARBA" id="ARBA00023125"/>
    </source>
</evidence>
<reference evidence="7" key="1">
    <citation type="submission" date="2020-11" db="EMBL/GenBank/DDBJ databases">
        <authorList>
            <person name="Tran Van P."/>
        </authorList>
    </citation>
    <scope>NUCLEOTIDE SEQUENCE</scope>
</reference>
<dbReference type="InterPro" id="IPR026064">
    <property type="entry name" value="TdIF1"/>
</dbReference>
<dbReference type="PANTHER" id="PTHR23399:SF2">
    <property type="entry name" value="DEOXYNUCLEOTIDYLTRANSFERASE TERMINAL-INTERACTING PROTEIN 1"/>
    <property type="match status" value="1"/>
</dbReference>
<dbReference type="InterPro" id="IPR041384">
    <property type="entry name" value="DNTTIP1_dimer"/>
</dbReference>
<evidence type="ECO:0000256" key="4">
    <source>
        <dbReference type="SAM" id="MobiDB-lite"/>
    </source>
</evidence>
<feature type="region of interest" description="Disordered" evidence="4">
    <location>
        <begin position="431"/>
        <end position="453"/>
    </location>
</feature>
<dbReference type="Pfam" id="PF21229">
    <property type="entry name" value="TdIF1_2nd"/>
    <property type="match status" value="1"/>
</dbReference>
<protein>
    <recommendedName>
        <fullName evidence="8">DNTTIP1 dimerisation domain-containing protein</fullName>
    </recommendedName>
</protein>
<keyword evidence="3" id="KW-0539">Nucleus</keyword>
<evidence type="ECO:0000256" key="1">
    <source>
        <dbReference type="ARBA" id="ARBA00004123"/>
    </source>
</evidence>
<dbReference type="PANTHER" id="PTHR23399">
    <property type="entry name" value="DEOXYNUCLEOTIDYLTRANSFERASE TERMINAL-INTERACTING PROTEIN 1"/>
    <property type="match status" value="1"/>
</dbReference>
<evidence type="ECO:0000259" key="6">
    <source>
        <dbReference type="Pfam" id="PF21229"/>
    </source>
</evidence>
<evidence type="ECO:0000313" key="7">
    <source>
        <dbReference type="EMBL" id="CAD7458434.1"/>
    </source>
</evidence>
<evidence type="ECO:0000256" key="3">
    <source>
        <dbReference type="ARBA" id="ARBA00023242"/>
    </source>
</evidence>
<evidence type="ECO:0008006" key="8">
    <source>
        <dbReference type="Google" id="ProtNLM"/>
    </source>
</evidence>